<dbReference type="GO" id="GO:0046872">
    <property type="term" value="F:metal ion binding"/>
    <property type="evidence" value="ECO:0007669"/>
    <property type="project" value="UniProtKB-KW"/>
</dbReference>
<keyword evidence="4 11" id="KW-0479">Metal-binding</keyword>
<keyword evidence="11" id="KW-0963">Cytoplasm</keyword>
<dbReference type="GO" id="GO:0035731">
    <property type="term" value="F:dinitrosyl-iron complex binding"/>
    <property type="evidence" value="ECO:0007669"/>
    <property type="project" value="UniProtKB-UniRule"/>
</dbReference>
<dbReference type="InterPro" id="IPR034768">
    <property type="entry name" value="4FE4S_WBL"/>
</dbReference>
<dbReference type="GO" id="GO:0045892">
    <property type="term" value="P:negative regulation of DNA-templated transcription"/>
    <property type="evidence" value="ECO:0007669"/>
    <property type="project" value="TreeGrafter"/>
</dbReference>
<evidence type="ECO:0000256" key="8">
    <source>
        <dbReference type="ARBA" id="ARBA00023125"/>
    </source>
</evidence>
<evidence type="ECO:0000256" key="7">
    <source>
        <dbReference type="ARBA" id="ARBA00023015"/>
    </source>
</evidence>
<gene>
    <name evidence="11" type="primary">whiB</name>
    <name evidence="13" type="ORF">FB558_0408</name>
</gene>
<evidence type="ECO:0000256" key="9">
    <source>
        <dbReference type="ARBA" id="ARBA00023157"/>
    </source>
</evidence>
<dbReference type="GO" id="GO:0005737">
    <property type="term" value="C:cytoplasm"/>
    <property type="evidence" value="ECO:0007669"/>
    <property type="project" value="UniProtKB-SubCell"/>
</dbReference>
<keyword evidence="14" id="KW-1185">Reference proteome</keyword>
<feature type="binding site" evidence="11">
    <location>
        <position position="13"/>
    </location>
    <ligand>
        <name>[4Fe-4S] cluster</name>
        <dbReference type="ChEBI" id="CHEBI:49883"/>
    </ligand>
</feature>
<dbReference type="OrthoDB" id="8104048at2"/>
<comment type="caution">
    <text evidence="13">The sequence shown here is derived from an EMBL/GenBank/DDBJ whole genome shotgun (WGS) entry which is preliminary data.</text>
</comment>
<comment type="similarity">
    <text evidence="2 11">Belongs to the WhiB family.</text>
</comment>
<comment type="PTM">
    <text evidence="11">The Fe-S cluster can be nitrosylated by nitric oxide (NO).</text>
</comment>
<comment type="PTM">
    <text evidence="11">Upon Fe-S cluster removal intramolecular disulfide bonds are formed.</text>
</comment>
<dbReference type="GO" id="GO:0003677">
    <property type="term" value="F:DNA binding"/>
    <property type="evidence" value="ECO:0007669"/>
    <property type="project" value="UniProtKB-UniRule"/>
</dbReference>
<dbReference type="GO" id="GO:0047134">
    <property type="term" value="F:protein-disulfide reductase [NAD(P)H] activity"/>
    <property type="evidence" value="ECO:0007669"/>
    <property type="project" value="TreeGrafter"/>
</dbReference>
<dbReference type="RefSeq" id="WP_142047541.1">
    <property type="nucleotide sequence ID" value="NZ_VFPA01000001.1"/>
</dbReference>
<evidence type="ECO:0000256" key="10">
    <source>
        <dbReference type="ARBA" id="ARBA00023163"/>
    </source>
</evidence>
<dbReference type="HAMAP" id="MF_01479">
    <property type="entry name" value="WhiB"/>
    <property type="match status" value="1"/>
</dbReference>
<organism evidence="13 14">
    <name type="scientific">Pseudonocardia kunmingensis</name>
    <dbReference type="NCBI Taxonomy" id="630975"/>
    <lineage>
        <taxon>Bacteria</taxon>
        <taxon>Bacillati</taxon>
        <taxon>Actinomycetota</taxon>
        <taxon>Actinomycetes</taxon>
        <taxon>Pseudonocardiales</taxon>
        <taxon>Pseudonocardiaceae</taxon>
        <taxon>Pseudonocardia</taxon>
    </lineage>
</organism>
<protein>
    <recommendedName>
        <fullName evidence="11">Transcriptional regulator WhiB</fullName>
    </recommendedName>
</protein>
<keyword evidence="9 11" id="KW-1015">Disulfide bond</keyword>
<evidence type="ECO:0000256" key="5">
    <source>
        <dbReference type="ARBA" id="ARBA00023004"/>
    </source>
</evidence>
<keyword evidence="8 11" id="KW-0238">DNA-binding</keyword>
<comment type="cofactor">
    <cofactor evidence="11">
        <name>[4Fe-4S] cluster</name>
        <dbReference type="ChEBI" id="CHEBI:49883"/>
    </cofactor>
    <text evidence="11">Binds 1 [4Fe-4S] cluster per subunit. Following nitrosylation of the [4Fe-4S] cluster binds 1 [4Fe-8(NO)] cluster per subunit.</text>
</comment>
<dbReference type="PANTHER" id="PTHR38839:SF6">
    <property type="entry name" value="TRANSCRIPTIONAL REGULATOR WHIB1"/>
    <property type="match status" value="1"/>
</dbReference>
<dbReference type="PANTHER" id="PTHR38839">
    <property type="entry name" value="TRANSCRIPTIONAL REGULATOR WHID-RELATED"/>
    <property type="match status" value="1"/>
</dbReference>
<evidence type="ECO:0000256" key="2">
    <source>
        <dbReference type="ARBA" id="ARBA00006597"/>
    </source>
</evidence>
<feature type="domain" description="4Fe-4S Wbl-type" evidence="12">
    <location>
        <begin position="12"/>
        <end position="74"/>
    </location>
</feature>
<sequence length="86" mass="9435">MLIHDDWRQLAACRDEDPELFFPVSEIGPGARQADHAKAVCAICPVRARCLDHALDNGLDHGIFGGTTEAERRSLRRRGAVSRPAA</sequence>
<keyword evidence="7 11" id="KW-0805">Transcription regulation</keyword>
<keyword evidence="5 11" id="KW-0408">Iron</keyword>
<name>A0A543DWG6_9PSEU</name>
<evidence type="ECO:0000256" key="3">
    <source>
        <dbReference type="ARBA" id="ARBA00022485"/>
    </source>
</evidence>
<keyword evidence="3 11" id="KW-0004">4Fe-4S</keyword>
<dbReference type="PROSITE" id="PS51674">
    <property type="entry name" value="4FE4S_WBL"/>
    <property type="match status" value="1"/>
</dbReference>
<dbReference type="GO" id="GO:0045454">
    <property type="term" value="P:cell redox homeostasis"/>
    <property type="evidence" value="ECO:0007669"/>
    <property type="project" value="TreeGrafter"/>
</dbReference>
<evidence type="ECO:0000256" key="11">
    <source>
        <dbReference type="HAMAP-Rule" id="MF_01479"/>
    </source>
</evidence>
<dbReference type="Proteomes" id="UP000315677">
    <property type="component" value="Unassembled WGS sequence"/>
</dbReference>
<evidence type="ECO:0000313" key="14">
    <source>
        <dbReference type="Proteomes" id="UP000315677"/>
    </source>
</evidence>
<dbReference type="Pfam" id="PF02467">
    <property type="entry name" value="Whib"/>
    <property type="match status" value="1"/>
</dbReference>
<feature type="binding site" evidence="11">
    <location>
        <position position="44"/>
    </location>
    <ligand>
        <name>[4Fe-4S] cluster</name>
        <dbReference type="ChEBI" id="CHEBI:49883"/>
    </ligand>
</feature>
<evidence type="ECO:0000256" key="4">
    <source>
        <dbReference type="ARBA" id="ARBA00022723"/>
    </source>
</evidence>
<evidence type="ECO:0000313" key="13">
    <source>
        <dbReference type="EMBL" id="TQM13655.1"/>
    </source>
</evidence>
<keyword evidence="10 11" id="KW-0804">Transcription</keyword>
<proteinExistence type="inferred from homology"/>
<feature type="binding site" evidence="11">
    <location>
        <position position="41"/>
    </location>
    <ligand>
        <name>[4Fe-4S] cluster</name>
        <dbReference type="ChEBI" id="CHEBI:49883"/>
    </ligand>
</feature>
<dbReference type="AlphaFoldDB" id="A0A543DWG6"/>
<evidence type="ECO:0000256" key="1">
    <source>
        <dbReference type="ARBA" id="ARBA00004496"/>
    </source>
</evidence>
<reference evidence="13 14" key="1">
    <citation type="submission" date="2019-06" db="EMBL/GenBank/DDBJ databases">
        <title>Sequencing the genomes of 1000 actinobacteria strains.</title>
        <authorList>
            <person name="Klenk H.-P."/>
        </authorList>
    </citation>
    <scope>NUCLEOTIDE SEQUENCE [LARGE SCALE GENOMIC DNA]</scope>
    <source>
        <strain evidence="13 14">DSM 45301</strain>
    </source>
</reference>
<dbReference type="InterPro" id="IPR003482">
    <property type="entry name" value="Whib"/>
</dbReference>
<keyword evidence="6 11" id="KW-0411">Iron-sulfur</keyword>
<comment type="function">
    <text evidence="11">Acts as a transcriptional regulator. Probably redox-responsive. The apo- but not holo-form probably binds DNA.</text>
</comment>
<dbReference type="EMBL" id="VFPA01000001">
    <property type="protein sequence ID" value="TQM13655.1"/>
    <property type="molecule type" value="Genomic_DNA"/>
</dbReference>
<evidence type="ECO:0000259" key="12">
    <source>
        <dbReference type="PROSITE" id="PS51674"/>
    </source>
</evidence>
<feature type="binding site" evidence="11">
    <location>
        <position position="50"/>
    </location>
    <ligand>
        <name>[4Fe-4S] cluster</name>
        <dbReference type="ChEBI" id="CHEBI:49883"/>
    </ligand>
</feature>
<dbReference type="GO" id="GO:0051539">
    <property type="term" value="F:4 iron, 4 sulfur cluster binding"/>
    <property type="evidence" value="ECO:0007669"/>
    <property type="project" value="UniProtKB-UniRule"/>
</dbReference>
<accession>A0A543DWG6</accession>
<evidence type="ECO:0000256" key="6">
    <source>
        <dbReference type="ARBA" id="ARBA00023014"/>
    </source>
</evidence>
<comment type="subcellular location">
    <subcellularLocation>
        <location evidence="1 11">Cytoplasm</location>
    </subcellularLocation>
</comment>